<dbReference type="NCBIfam" id="TIGR01760">
    <property type="entry name" value="tape_meas_TP901"/>
    <property type="match status" value="1"/>
</dbReference>
<dbReference type="InterPro" id="IPR010090">
    <property type="entry name" value="Phage_tape_meas"/>
</dbReference>
<dbReference type="PANTHER" id="PTHR37813">
    <property type="entry name" value="FELS-2 PROPHAGE PROTEIN"/>
    <property type="match status" value="1"/>
</dbReference>
<organism evidence="4 5">
    <name type="scientific">Carnobacterium phage cd4</name>
    <dbReference type="NCBI Taxonomy" id="2849246"/>
    <lineage>
        <taxon>Viruses</taxon>
        <taxon>Duplodnaviria</taxon>
        <taxon>Heunggongvirae</taxon>
        <taxon>Uroviricota</taxon>
        <taxon>Caudoviricetes</taxon>
        <taxon>Carnodivirus</taxon>
        <taxon>Carnodivirus cd4-like</taxon>
    </lineage>
</organism>
<name>A0AAE7SWN6_9CAUD</name>
<evidence type="ECO:0000256" key="2">
    <source>
        <dbReference type="ARBA" id="ARBA00022612"/>
    </source>
</evidence>
<evidence type="ECO:0000313" key="4">
    <source>
        <dbReference type="EMBL" id="QXP45379.1"/>
    </source>
</evidence>
<dbReference type="EMBL" id="MZ399596">
    <property type="protein sequence ID" value="QXP45379.1"/>
    <property type="molecule type" value="Genomic_DNA"/>
</dbReference>
<evidence type="ECO:0000256" key="1">
    <source>
        <dbReference type="ARBA" id="ARBA00022465"/>
    </source>
</evidence>
<dbReference type="PANTHER" id="PTHR37813:SF1">
    <property type="entry name" value="FELS-2 PROPHAGE PROTEIN"/>
    <property type="match status" value="1"/>
</dbReference>
<dbReference type="Proteomes" id="UP000828872">
    <property type="component" value="Segment"/>
</dbReference>
<dbReference type="Pfam" id="PF10145">
    <property type="entry name" value="PhageMin_Tail"/>
    <property type="match status" value="1"/>
</dbReference>
<accession>A0AAE7SWN6</accession>
<evidence type="ECO:0000313" key="5">
    <source>
        <dbReference type="Proteomes" id="UP000828872"/>
    </source>
</evidence>
<evidence type="ECO:0000259" key="3">
    <source>
        <dbReference type="Pfam" id="PF10145"/>
    </source>
</evidence>
<protein>
    <submittedName>
        <fullName evidence="4">Minor capsid protein</fullName>
    </submittedName>
</protein>
<keyword evidence="2" id="KW-1188">Viral release from host cell</keyword>
<proteinExistence type="predicted"/>
<reference evidence="4 5" key="1">
    <citation type="journal article" date="2021" name="Microbiol. Resour. Announc.">
        <title>Genome Sequences of Bacteriophages cd2, cd3, and cd4, which Specifically Target Carnobacterium divergens.</title>
        <authorList>
            <person name="Zhang P."/>
            <person name="Britton A.P."/>
            <person name="Visser K.A."/>
            <person name="Welke C.A."/>
            <person name="Wassink H."/>
            <person name="Prins E."/>
            <person name="Yang X."/>
            <person name="Martin-Visscher L.A."/>
        </authorList>
    </citation>
    <scope>NUCLEOTIDE SEQUENCE [LARGE SCALE GENOMIC DNA]</scope>
    <source>
        <strain evidence="5">cd4</strain>
    </source>
</reference>
<keyword evidence="5" id="KW-1185">Reference proteome</keyword>
<gene>
    <name evidence="4" type="ORF">cd4_022</name>
</gene>
<feature type="domain" description="Phage tail tape measure protein" evidence="3">
    <location>
        <begin position="124"/>
        <end position="322"/>
    </location>
</feature>
<sequence>MLNDREIKIKMSVDDSKVKQAFDNLDKYQGKASNGNYGTSAMQKATDAQGAMAKGWLSSSIGIGTLTTAAGPAGLAVQGLASGVKAAGSLAVSSVKDYSTFQGTLKQVQVIAGGTQADMDLLGEAAIKVGGSTSKGAQEMADAMVDFAKLGFTATETAEAMTGVVYAAEASGSSVETTAQIVATSLNVWGKSASDAESIADVLAKTSNETAADMTDLGYTIQYAGASASLAGASLEDLSAMAGIMADNGIRGSKAGTSLRTAFTNLINPTDEAAGALEAMGISLKDSEGQFRPTMDVIYELQDAVKGMSDAEILDLSTTLFGKTGAAGMSFILKTTTEDLKGLSSSLENSTGTASRQAAEMRKTMEGQLDQLGDSWDAIKLKIGKGITGSVGLKGVEAANAGLDAIAAGLDKTGDVWEGLKKRISSSKLEEQFIRSSNGASLLTQAFSHLGYTSTGSFDASGKAVTNMSKEAQEAFNQLQKDAANTSSVSAEMNEAFSSNADSISGILDKTYSDINKSYQAWMLGDKSPLDMSKAISESMPALEEQLTQQSVLFDNAHTEKMGKLTQFLTESKSITEETAKVALEGAQNRYTQEQAQLSGNNSRILELYNELGTAEIGRQQEIKDEILRLQEANYSIQQSSATGNSVALNEILKQGAESGKTLTQEQYASRLDMLNTNYNESLEVAKTKLKEELGLINQTMADGTTAEKEAKKEALKAAYEKYTGSVESAGKTREEGKVYLDKMVDDHKATAKETGKPIVTKTDDEQVRKSIGWLDKLKSAGQTAWQYFKENAIQIVVDTVTGGVSGALGGVAGRKAKSTKKARGGLTSGVPLGMGSGATTTVGASARGVGTQLGQAGISQGGVISNEKGREVTMPIQNPTYMRPFAQAIAAELGSSGGNSQPVQVEVPLYINGAEFARATYNDTKDVDRRMTRISNRPNGKA</sequence>
<dbReference type="GO" id="GO:0098003">
    <property type="term" value="P:viral tail assembly"/>
    <property type="evidence" value="ECO:0007669"/>
    <property type="project" value="UniProtKB-KW"/>
</dbReference>
<keyword evidence="1" id="KW-1245">Viral tail assembly</keyword>